<organism evidence="3 6">
    <name type="scientific">Adineta steineri</name>
    <dbReference type="NCBI Taxonomy" id="433720"/>
    <lineage>
        <taxon>Eukaryota</taxon>
        <taxon>Metazoa</taxon>
        <taxon>Spiralia</taxon>
        <taxon>Gnathifera</taxon>
        <taxon>Rotifera</taxon>
        <taxon>Eurotatoria</taxon>
        <taxon>Bdelloidea</taxon>
        <taxon>Adinetida</taxon>
        <taxon>Adinetidae</taxon>
        <taxon>Adineta</taxon>
    </lineage>
</organism>
<feature type="repeat" description="TPR" evidence="1">
    <location>
        <begin position="32"/>
        <end position="65"/>
    </location>
</feature>
<reference evidence="3" key="1">
    <citation type="submission" date="2021-02" db="EMBL/GenBank/DDBJ databases">
        <authorList>
            <person name="Nowell W R."/>
        </authorList>
    </citation>
    <scope>NUCLEOTIDE SEQUENCE</scope>
</reference>
<evidence type="ECO:0000256" key="2">
    <source>
        <dbReference type="SAM" id="MobiDB-lite"/>
    </source>
</evidence>
<dbReference type="InterPro" id="IPR019734">
    <property type="entry name" value="TPR_rpt"/>
</dbReference>
<evidence type="ECO:0000313" key="6">
    <source>
        <dbReference type="Proteomes" id="UP000663877"/>
    </source>
</evidence>
<name>A0A814G5H2_9BILA</name>
<evidence type="ECO:0000313" key="5">
    <source>
        <dbReference type="Proteomes" id="UP000663832"/>
    </source>
</evidence>
<feature type="region of interest" description="Disordered" evidence="2">
    <location>
        <begin position="169"/>
        <end position="188"/>
    </location>
</feature>
<dbReference type="EMBL" id="CAJNOM010000077">
    <property type="protein sequence ID" value="CAF0994091.1"/>
    <property type="molecule type" value="Genomic_DNA"/>
</dbReference>
<comment type="caution">
    <text evidence="3">The sequence shown here is derived from an EMBL/GenBank/DDBJ whole genome shotgun (WGS) entry which is preliminary data.</text>
</comment>
<evidence type="ECO:0000256" key="1">
    <source>
        <dbReference type="PROSITE-ProRule" id="PRU00339"/>
    </source>
</evidence>
<protein>
    <submittedName>
        <fullName evidence="3">Uncharacterized protein</fullName>
    </submittedName>
</protein>
<dbReference type="AlphaFoldDB" id="A0A814G5H2"/>
<dbReference type="Proteomes" id="UP000663877">
    <property type="component" value="Unassembled WGS sequence"/>
</dbReference>
<keyword evidence="5" id="KW-1185">Reference proteome</keyword>
<keyword evidence="1" id="KW-0802">TPR repeat</keyword>
<evidence type="ECO:0000313" key="4">
    <source>
        <dbReference type="EMBL" id="CAF0994091.1"/>
    </source>
</evidence>
<gene>
    <name evidence="3" type="ORF">BJG266_LOCUS15310</name>
    <name evidence="4" type="ORF">QVE165_LOCUS14560</name>
</gene>
<accession>A0A814G5H2</accession>
<proteinExistence type="predicted"/>
<sequence length="245" mass="26584">MSGQIDVAAKHLFKAQTHENQIHRVDSDGILLLLYDTLGHIHREKGEYDLALLSYKVSIEIDPTSQRLDDLAFNSTTTATCNFTACNSQRISCSSNLNCDCFSLTSNSNIGICTLATLSCESFVRCNMDNITCSIESTICVNSTRCGQPVCYPLPLANKQICPPKTISTHTTSTTKSTTKSTTTTQKTTTTTKRLTTITTQKPTTTTEAATTQKPTTTIKISTTIPTSTVHFDTTTNQSGTATSK</sequence>
<dbReference type="PROSITE" id="PS50005">
    <property type="entry name" value="TPR"/>
    <property type="match status" value="1"/>
</dbReference>
<dbReference type="EMBL" id="CAJNOI010000067">
    <property type="protein sequence ID" value="CAF0989424.1"/>
    <property type="molecule type" value="Genomic_DNA"/>
</dbReference>
<evidence type="ECO:0000313" key="3">
    <source>
        <dbReference type="EMBL" id="CAF0989424.1"/>
    </source>
</evidence>
<dbReference type="Proteomes" id="UP000663832">
    <property type="component" value="Unassembled WGS sequence"/>
</dbReference>